<evidence type="ECO:0000256" key="1">
    <source>
        <dbReference type="SAM" id="Phobius"/>
    </source>
</evidence>
<reference evidence="2 3" key="1">
    <citation type="submission" date="2017-05" db="EMBL/GenBank/DDBJ databases">
        <authorList>
            <person name="Varghese N."/>
            <person name="Submissions S."/>
        </authorList>
    </citation>
    <scope>NUCLEOTIDE SEQUENCE [LARGE SCALE GENOMIC DNA]</scope>
    <source>
        <strain evidence="2 3">DSM 21342</strain>
    </source>
</reference>
<evidence type="ECO:0000313" key="3">
    <source>
        <dbReference type="Proteomes" id="UP000315971"/>
    </source>
</evidence>
<proteinExistence type="predicted"/>
<protein>
    <submittedName>
        <fullName evidence="2">Uncharacterized protein</fullName>
    </submittedName>
</protein>
<organism evidence="2 3">
    <name type="scientific">Solitalea koreensis</name>
    <dbReference type="NCBI Taxonomy" id="543615"/>
    <lineage>
        <taxon>Bacteria</taxon>
        <taxon>Pseudomonadati</taxon>
        <taxon>Bacteroidota</taxon>
        <taxon>Sphingobacteriia</taxon>
        <taxon>Sphingobacteriales</taxon>
        <taxon>Sphingobacteriaceae</taxon>
        <taxon>Solitalea</taxon>
    </lineage>
</organism>
<dbReference type="Proteomes" id="UP000315971">
    <property type="component" value="Unassembled WGS sequence"/>
</dbReference>
<dbReference type="AlphaFoldDB" id="A0A521C0B9"/>
<evidence type="ECO:0000313" key="2">
    <source>
        <dbReference type="EMBL" id="SMO52834.1"/>
    </source>
</evidence>
<keyword evidence="1" id="KW-1133">Transmembrane helix</keyword>
<keyword evidence="3" id="KW-1185">Reference proteome</keyword>
<accession>A0A521C0B9</accession>
<keyword evidence="1" id="KW-0812">Transmembrane</keyword>
<sequence length="122" mass="13798">MSLFYFPAFVIFEKDFVKMEQQLGNKPLATTNDSRYILLPICIIMDLIGMSSFTVPIIGEAFDVFWAPISAVVFFAMFKRKLGVIGGAFSFLEEILPGTDIIPTFTIAWILKYLVNTQKTII</sequence>
<feature type="transmembrane region" description="Helical" evidence="1">
    <location>
        <begin position="61"/>
        <end position="78"/>
    </location>
</feature>
<name>A0A521C0B9_9SPHI</name>
<keyword evidence="1" id="KW-0472">Membrane</keyword>
<gene>
    <name evidence="2" type="ORF">SAMN06265350_10395</name>
</gene>
<dbReference type="EMBL" id="FXSZ01000003">
    <property type="protein sequence ID" value="SMO52834.1"/>
    <property type="molecule type" value="Genomic_DNA"/>
</dbReference>